<dbReference type="AlphaFoldDB" id="A0A433T372"/>
<evidence type="ECO:0000259" key="8">
    <source>
        <dbReference type="PROSITE" id="PS50858"/>
    </source>
</evidence>
<sequence length="567" mass="64061">MSKSSEEVLLIVKNVRNKKTDGTLYMMGERMAWMLESRDVFNISYLYADIKAQKISPETKEKVQLQVILHDNSANTFLFTNPAGRTSQKQDREAVKELLQQLLPRFKRKISSELEEKNRVLQQNPEAFQLYKDLVVSGVVTPEEFWSSRSHSDIKPQTDGANGRKYNLTTDIIQSIFKTYPMVKKKHAEVVPDQISESEFWTRFFQSHYFHRDRHILASKDIFTDCAKKDEEVMKDEINKNVNDPLVDLLNIKDQAVDEEYRGIIDDSRASQNQANQAMIRRFNQHSTMVLRVCDASSQPETSAVSNGTNGTTGHSDQEGVKKSQKSKHLNGTVSLGVSSSSKTDEFRPAPIEPHRKKRRIKEKLQYEDLEKDGKSEGVSLRLSHMDRYLAGPAPTCGGTSMSGLPSAGAGDAGDSVSTEGAVNALAQEVATWGSDRRQVLNGGQALAALGKLSPGGALMSGTSLQKLHKQVSPATREEIRQTYSAMLELLRHFWACFPVMSKALEDKVTRMRVTLERFEMSKLGPLKERMAQQHYALNLTIHLEEMLRAAYLKFDSWQARRNARRT</sequence>
<dbReference type="Pfam" id="PF03909">
    <property type="entry name" value="BSD"/>
    <property type="match status" value="1"/>
</dbReference>
<accession>A0A433T372</accession>
<protein>
    <recommendedName>
        <fullName evidence="8">BSD domain-containing protein</fullName>
    </recommendedName>
</protein>
<dbReference type="FunFam" id="2.30.29.30:FF:000479">
    <property type="entry name" value="General transcription factor IIH subunit"/>
    <property type="match status" value="1"/>
</dbReference>
<dbReference type="Gene3D" id="2.30.29.30">
    <property type="entry name" value="Pleckstrin-homology domain (PH domain)/Phosphotyrosine-binding domain (PTB)"/>
    <property type="match status" value="1"/>
</dbReference>
<evidence type="ECO:0000256" key="6">
    <source>
        <dbReference type="ARBA" id="ARBA00023242"/>
    </source>
</evidence>
<dbReference type="Gene3D" id="1.10.3970.10">
    <property type="entry name" value="BSD domain"/>
    <property type="match status" value="1"/>
</dbReference>
<dbReference type="Pfam" id="PF08567">
    <property type="entry name" value="PH_TFIIH"/>
    <property type="match status" value="1"/>
</dbReference>
<feature type="compositionally biased region" description="Polar residues" evidence="7">
    <location>
        <begin position="296"/>
        <end position="315"/>
    </location>
</feature>
<dbReference type="PANTHER" id="PTHR12856">
    <property type="entry name" value="TRANSCRIPTION INITIATION FACTOR IIH-RELATED"/>
    <property type="match status" value="1"/>
</dbReference>
<dbReference type="Gene3D" id="6.10.140.1200">
    <property type="match status" value="1"/>
</dbReference>
<feature type="compositionally biased region" description="Polar residues" evidence="7">
    <location>
        <begin position="330"/>
        <end position="342"/>
    </location>
</feature>
<dbReference type="SMART" id="SM00751">
    <property type="entry name" value="BSD"/>
    <property type="match status" value="2"/>
</dbReference>
<evidence type="ECO:0000313" key="10">
    <source>
        <dbReference type="Proteomes" id="UP000271974"/>
    </source>
</evidence>
<feature type="domain" description="BSD" evidence="8">
    <location>
        <begin position="102"/>
        <end position="149"/>
    </location>
</feature>
<dbReference type="STRING" id="188477.A0A433T372"/>
<dbReference type="GO" id="GO:0006351">
    <property type="term" value="P:DNA-templated transcription"/>
    <property type="evidence" value="ECO:0007669"/>
    <property type="project" value="InterPro"/>
</dbReference>
<keyword evidence="10" id="KW-1185">Reference proteome</keyword>
<dbReference type="InterPro" id="IPR013876">
    <property type="entry name" value="TFIIH_BTF_p62_N"/>
</dbReference>
<evidence type="ECO:0000313" key="9">
    <source>
        <dbReference type="EMBL" id="RUS76008.1"/>
    </source>
</evidence>
<evidence type="ECO:0000256" key="3">
    <source>
        <dbReference type="ARBA" id="ARBA00022737"/>
    </source>
</evidence>
<name>A0A433T372_ELYCH</name>
<comment type="caution">
    <text evidence="9">The sequence shown here is derived from an EMBL/GenBank/DDBJ whole genome shotgun (WGS) entry which is preliminary data.</text>
</comment>
<evidence type="ECO:0000256" key="5">
    <source>
        <dbReference type="ARBA" id="ARBA00023163"/>
    </source>
</evidence>
<organism evidence="9 10">
    <name type="scientific">Elysia chlorotica</name>
    <name type="common">Eastern emerald elysia</name>
    <name type="synonym">Sea slug</name>
    <dbReference type="NCBI Taxonomy" id="188477"/>
    <lineage>
        <taxon>Eukaryota</taxon>
        <taxon>Metazoa</taxon>
        <taxon>Spiralia</taxon>
        <taxon>Lophotrochozoa</taxon>
        <taxon>Mollusca</taxon>
        <taxon>Gastropoda</taxon>
        <taxon>Heterobranchia</taxon>
        <taxon>Euthyneura</taxon>
        <taxon>Panpulmonata</taxon>
        <taxon>Sacoglossa</taxon>
        <taxon>Placobranchoidea</taxon>
        <taxon>Plakobranchidae</taxon>
        <taxon>Elysia</taxon>
    </lineage>
</organism>
<evidence type="ECO:0000256" key="4">
    <source>
        <dbReference type="ARBA" id="ARBA00023015"/>
    </source>
</evidence>
<dbReference type="OrthoDB" id="360521at2759"/>
<dbReference type="SUPFAM" id="SSF50729">
    <property type="entry name" value="PH domain-like"/>
    <property type="match status" value="1"/>
</dbReference>
<dbReference type="SUPFAM" id="SSF140383">
    <property type="entry name" value="BSD domain-like"/>
    <property type="match status" value="2"/>
</dbReference>
<proteinExistence type="inferred from homology"/>
<dbReference type="GO" id="GO:0006289">
    <property type="term" value="P:nucleotide-excision repair"/>
    <property type="evidence" value="ECO:0007669"/>
    <property type="project" value="InterPro"/>
</dbReference>
<dbReference type="PROSITE" id="PS50858">
    <property type="entry name" value="BSD"/>
    <property type="match status" value="2"/>
</dbReference>
<feature type="domain" description="BSD" evidence="8">
    <location>
        <begin position="160"/>
        <end position="212"/>
    </location>
</feature>
<dbReference type="InterPro" id="IPR005607">
    <property type="entry name" value="BSD_dom"/>
</dbReference>
<gene>
    <name evidence="9" type="ORF">EGW08_016253</name>
</gene>
<dbReference type="GO" id="GO:0000439">
    <property type="term" value="C:transcription factor TFIIH core complex"/>
    <property type="evidence" value="ECO:0007669"/>
    <property type="project" value="InterPro"/>
</dbReference>
<dbReference type="EMBL" id="RQTK01000694">
    <property type="protein sequence ID" value="RUS76008.1"/>
    <property type="molecule type" value="Genomic_DNA"/>
</dbReference>
<evidence type="ECO:0000256" key="1">
    <source>
        <dbReference type="ARBA" id="ARBA00004123"/>
    </source>
</evidence>
<feature type="compositionally biased region" description="Basic and acidic residues" evidence="7">
    <location>
        <begin position="363"/>
        <end position="376"/>
    </location>
</feature>
<keyword evidence="4" id="KW-0805">Transcription regulation</keyword>
<dbReference type="InterPro" id="IPR035925">
    <property type="entry name" value="BSD_dom_sf"/>
</dbReference>
<dbReference type="CDD" id="cd13229">
    <property type="entry name" value="PH_TFIIH"/>
    <property type="match status" value="1"/>
</dbReference>
<evidence type="ECO:0000256" key="7">
    <source>
        <dbReference type="SAM" id="MobiDB-lite"/>
    </source>
</evidence>
<feature type="region of interest" description="Disordered" evidence="7">
    <location>
        <begin position="296"/>
        <end position="376"/>
    </location>
</feature>
<keyword evidence="5" id="KW-0804">Transcription</keyword>
<keyword evidence="6" id="KW-0539">Nucleus</keyword>
<dbReference type="InterPro" id="IPR011993">
    <property type="entry name" value="PH-like_dom_sf"/>
</dbReference>
<dbReference type="InterPro" id="IPR027079">
    <property type="entry name" value="Tfb1/GTF2H1"/>
</dbReference>
<comment type="similarity">
    <text evidence="2">Belongs to the TFB1 family.</text>
</comment>
<dbReference type="Proteomes" id="UP000271974">
    <property type="component" value="Unassembled WGS sequence"/>
</dbReference>
<keyword evidence="3" id="KW-0677">Repeat</keyword>
<evidence type="ECO:0000256" key="2">
    <source>
        <dbReference type="ARBA" id="ARBA00009448"/>
    </source>
</evidence>
<reference evidence="9 10" key="1">
    <citation type="submission" date="2019-01" db="EMBL/GenBank/DDBJ databases">
        <title>A draft genome assembly of the solar-powered sea slug Elysia chlorotica.</title>
        <authorList>
            <person name="Cai H."/>
            <person name="Li Q."/>
            <person name="Fang X."/>
            <person name="Li J."/>
            <person name="Curtis N.E."/>
            <person name="Altenburger A."/>
            <person name="Shibata T."/>
            <person name="Feng M."/>
            <person name="Maeda T."/>
            <person name="Schwartz J.A."/>
            <person name="Shigenobu S."/>
            <person name="Lundholm N."/>
            <person name="Nishiyama T."/>
            <person name="Yang H."/>
            <person name="Hasebe M."/>
            <person name="Li S."/>
            <person name="Pierce S.K."/>
            <person name="Wang J."/>
        </authorList>
    </citation>
    <scope>NUCLEOTIDE SEQUENCE [LARGE SCALE GENOMIC DNA]</scope>
    <source>
        <strain evidence="9">EC2010</strain>
        <tissue evidence="9">Whole organism of an adult</tissue>
    </source>
</reference>
<comment type="subcellular location">
    <subcellularLocation>
        <location evidence="1">Nucleus</location>
    </subcellularLocation>
</comment>